<keyword evidence="1" id="KW-0521">NADP</keyword>
<dbReference type="Pfam" id="PF05368">
    <property type="entry name" value="NmrA"/>
    <property type="match status" value="1"/>
</dbReference>
<keyword evidence="5" id="KW-1185">Reference proteome</keyword>
<dbReference type="EMBL" id="KZ819638">
    <property type="protein sequence ID" value="PWN88774.1"/>
    <property type="molecule type" value="Genomic_DNA"/>
</dbReference>
<evidence type="ECO:0000259" key="3">
    <source>
        <dbReference type="Pfam" id="PF05368"/>
    </source>
</evidence>
<dbReference type="Gene3D" id="3.40.50.720">
    <property type="entry name" value="NAD(P)-binding Rossmann-like Domain"/>
    <property type="match status" value="1"/>
</dbReference>
<dbReference type="GO" id="GO:0016491">
    <property type="term" value="F:oxidoreductase activity"/>
    <property type="evidence" value="ECO:0007669"/>
    <property type="project" value="UniProtKB-KW"/>
</dbReference>
<dbReference type="Proteomes" id="UP000245768">
    <property type="component" value="Unassembled WGS sequence"/>
</dbReference>
<evidence type="ECO:0000313" key="4">
    <source>
        <dbReference type="EMBL" id="PWN88774.1"/>
    </source>
</evidence>
<dbReference type="AlphaFoldDB" id="A0A316YIX2"/>
<dbReference type="InterPro" id="IPR036291">
    <property type="entry name" value="NAD(P)-bd_dom_sf"/>
</dbReference>
<name>A0A316YIX2_9BASI</name>
<dbReference type="InterPro" id="IPR051609">
    <property type="entry name" value="NmrA/Isoflavone_reductase-like"/>
</dbReference>
<dbReference type="InterPro" id="IPR008030">
    <property type="entry name" value="NmrA-like"/>
</dbReference>
<dbReference type="PANTHER" id="PTHR47706">
    <property type="entry name" value="NMRA-LIKE FAMILY PROTEIN"/>
    <property type="match status" value="1"/>
</dbReference>
<dbReference type="RefSeq" id="XP_025375972.1">
    <property type="nucleotide sequence ID" value="XM_025524196.1"/>
</dbReference>
<dbReference type="OrthoDB" id="9974981at2759"/>
<protein>
    <submittedName>
        <fullName evidence="4">NmrA family protein</fullName>
    </submittedName>
</protein>
<accession>A0A316YIX2</accession>
<evidence type="ECO:0000256" key="2">
    <source>
        <dbReference type="ARBA" id="ARBA00023002"/>
    </source>
</evidence>
<keyword evidence="2" id="KW-0560">Oxidoreductase</keyword>
<organism evidence="4 5">
    <name type="scientific">Acaromyces ingoldii</name>
    <dbReference type="NCBI Taxonomy" id="215250"/>
    <lineage>
        <taxon>Eukaryota</taxon>
        <taxon>Fungi</taxon>
        <taxon>Dikarya</taxon>
        <taxon>Basidiomycota</taxon>
        <taxon>Ustilaginomycotina</taxon>
        <taxon>Exobasidiomycetes</taxon>
        <taxon>Exobasidiales</taxon>
        <taxon>Cryptobasidiaceae</taxon>
        <taxon>Acaromyces</taxon>
    </lineage>
</organism>
<evidence type="ECO:0000313" key="5">
    <source>
        <dbReference type="Proteomes" id="UP000245768"/>
    </source>
</evidence>
<feature type="domain" description="NmrA-like" evidence="3">
    <location>
        <begin position="4"/>
        <end position="111"/>
    </location>
</feature>
<reference evidence="4 5" key="1">
    <citation type="journal article" date="2018" name="Mol. Biol. Evol.">
        <title>Broad Genomic Sampling Reveals a Smut Pathogenic Ancestry of the Fungal Clade Ustilaginomycotina.</title>
        <authorList>
            <person name="Kijpornyongpan T."/>
            <person name="Mondo S.J."/>
            <person name="Barry K."/>
            <person name="Sandor L."/>
            <person name="Lee J."/>
            <person name="Lipzen A."/>
            <person name="Pangilinan J."/>
            <person name="LaButti K."/>
            <person name="Hainaut M."/>
            <person name="Henrissat B."/>
            <person name="Grigoriev I.V."/>
            <person name="Spatafora J.W."/>
            <person name="Aime M.C."/>
        </authorList>
    </citation>
    <scope>NUCLEOTIDE SEQUENCE [LARGE SCALE GENOMIC DNA]</scope>
    <source>
        <strain evidence="4 5">MCA 4198</strain>
    </source>
</reference>
<proteinExistence type="predicted"/>
<dbReference type="InParanoid" id="A0A316YIX2"/>
<sequence>MVQVSVAGASGNLGSRIVASLQARGASVVAIVRTGKTSSTTFPPTVKVVEADYASVSSLRDAVRGSQVVVSALQGLRPVIVETQSRLLQAAAEESVPRFIPSDYAIDFTTFGPGRNRNLDLRREFWQQIDEQPNIRATSILPGAFAFTLTMPWFVDVAQAKVLYWGDNADVAIDYSSLDNVADYTALAALDDDAPRYLRVASTTQTPTTLAVALSRLTGRQFTTKREGSLDEIRGKIATLLQQDPSPGDNLRPYWQALQFAENISSGFGGTKTHDNDRYGSQVKWATIEEVLAPFKSAFLARAG</sequence>
<evidence type="ECO:0000256" key="1">
    <source>
        <dbReference type="ARBA" id="ARBA00022857"/>
    </source>
</evidence>
<dbReference type="PANTHER" id="PTHR47706:SF1">
    <property type="entry name" value="CIPA-LIKE, PUTATIVE (AFU_ORTHOLOGUE AFUA_1G12460)-RELATED"/>
    <property type="match status" value="1"/>
</dbReference>
<dbReference type="SUPFAM" id="SSF51735">
    <property type="entry name" value="NAD(P)-binding Rossmann-fold domains"/>
    <property type="match status" value="1"/>
</dbReference>
<dbReference type="GeneID" id="37046112"/>
<gene>
    <name evidence="4" type="ORF">FA10DRAFT_288300</name>
</gene>
<dbReference type="STRING" id="215250.A0A316YIX2"/>